<dbReference type="InterPro" id="IPR005855">
    <property type="entry name" value="GFAT"/>
</dbReference>
<dbReference type="Proteomes" id="UP000483018">
    <property type="component" value="Unassembled WGS sequence"/>
</dbReference>
<dbReference type="FunFam" id="3.40.50.10490:FF:000022">
    <property type="entry name" value="Glutamine--fructose-6-phosphate aminotransferase [isomerizing]"/>
    <property type="match status" value="1"/>
</dbReference>
<keyword evidence="9" id="KW-0315">Glutamine amidotransferase</keyword>
<comment type="subunit">
    <text evidence="10">Homodimer.</text>
</comment>
<keyword evidence="6 10" id="KW-0032">Aminotransferase</keyword>
<evidence type="ECO:0000256" key="2">
    <source>
        <dbReference type="ARBA" id="ARBA00004496"/>
    </source>
</evidence>
<comment type="subcellular location">
    <subcellularLocation>
        <location evidence="2 10">Cytoplasm</location>
    </subcellularLocation>
</comment>
<dbReference type="PANTHER" id="PTHR10937:SF0">
    <property type="entry name" value="GLUTAMINE--FRUCTOSE-6-PHOSPHATE TRANSAMINASE (ISOMERIZING)"/>
    <property type="match status" value="1"/>
</dbReference>
<dbReference type="PANTHER" id="PTHR10937">
    <property type="entry name" value="GLUCOSAMINE--FRUCTOSE-6-PHOSPHATE AMINOTRANSFERASE, ISOMERIZING"/>
    <property type="match status" value="1"/>
</dbReference>
<evidence type="ECO:0000256" key="6">
    <source>
        <dbReference type="ARBA" id="ARBA00022576"/>
    </source>
</evidence>
<dbReference type="GO" id="GO:0006002">
    <property type="term" value="P:fructose 6-phosphate metabolic process"/>
    <property type="evidence" value="ECO:0007669"/>
    <property type="project" value="TreeGrafter"/>
</dbReference>
<keyword evidence="8" id="KW-0677">Repeat</keyword>
<comment type="catalytic activity">
    <reaction evidence="1 10">
        <text>D-fructose 6-phosphate + L-glutamine = D-glucosamine 6-phosphate + L-glutamate</text>
        <dbReference type="Rhea" id="RHEA:13237"/>
        <dbReference type="ChEBI" id="CHEBI:29985"/>
        <dbReference type="ChEBI" id="CHEBI:58359"/>
        <dbReference type="ChEBI" id="CHEBI:58725"/>
        <dbReference type="ChEBI" id="CHEBI:61527"/>
        <dbReference type="EC" id="2.6.1.16"/>
    </reaction>
</comment>
<organism evidence="13 14">
    <name type="scientific">Defluviitalea raffinosedens</name>
    <dbReference type="NCBI Taxonomy" id="1450156"/>
    <lineage>
        <taxon>Bacteria</taxon>
        <taxon>Bacillati</taxon>
        <taxon>Bacillota</taxon>
        <taxon>Clostridia</taxon>
        <taxon>Lachnospirales</taxon>
        <taxon>Defluviitaleaceae</taxon>
        <taxon>Defluviitalea</taxon>
    </lineage>
</organism>
<evidence type="ECO:0000256" key="3">
    <source>
        <dbReference type="ARBA" id="ARBA00012916"/>
    </source>
</evidence>
<keyword evidence="5 10" id="KW-0963">Cytoplasm</keyword>
<dbReference type="GO" id="GO:0097367">
    <property type="term" value="F:carbohydrate derivative binding"/>
    <property type="evidence" value="ECO:0007669"/>
    <property type="project" value="InterPro"/>
</dbReference>
<feature type="initiator methionine" description="Removed" evidence="10">
    <location>
        <position position="1"/>
    </location>
</feature>
<keyword evidence="14" id="KW-1185">Reference proteome</keyword>
<dbReference type="InterPro" id="IPR035466">
    <property type="entry name" value="GlmS/AgaS_SIS"/>
</dbReference>
<dbReference type="SUPFAM" id="SSF53697">
    <property type="entry name" value="SIS domain"/>
    <property type="match status" value="1"/>
</dbReference>
<evidence type="ECO:0000313" key="13">
    <source>
        <dbReference type="EMBL" id="KAE9636229.1"/>
    </source>
</evidence>
<protein>
    <recommendedName>
        <fullName evidence="4 10">Glutamine--fructose-6-phosphate aminotransferase [isomerizing]</fullName>
        <ecNumber evidence="3 10">2.6.1.16</ecNumber>
    </recommendedName>
    <alternativeName>
        <fullName evidence="10">D-fructose-6-phosphate amidotransferase</fullName>
    </alternativeName>
    <alternativeName>
        <fullName evidence="10">GFAT</fullName>
    </alternativeName>
    <alternativeName>
        <fullName evidence="10">Glucosamine-6-phosphate synthase</fullName>
    </alternativeName>
    <alternativeName>
        <fullName evidence="10">Hexosephosphate aminotransferase</fullName>
    </alternativeName>
    <alternativeName>
        <fullName evidence="10">L-glutamine--D-fructose-6-phosphate amidotransferase</fullName>
    </alternativeName>
</protein>
<dbReference type="HAMAP" id="MF_00164">
    <property type="entry name" value="GlmS"/>
    <property type="match status" value="1"/>
</dbReference>
<dbReference type="NCBIfam" id="NF001484">
    <property type="entry name" value="PRK00331.1"/>
    <property type="match status" value="1"/>
</dbReference>
<evidence type="ECO:0000256" key="7">
    <source>
        <dbReference type="ARBA" id="ARBA00022679"/>
    </source>
</evidence>
<dbReference type="EC" id="2.6.1.16" evidence="3 10"/>
<dbReference type="CDD" id="cd05008">
    <property type="entry name" value="SIS_GlmS_GlmD_1"/>
    <property type="match status" value="1"/>
</dbReference>
<dbReference type="InterPro" id="IPR001347">
    <property type="entry name" value="SIS_dom"/>
</dbReference>
<dbReference type="GO" id="GO:0006487">
    <property type="term" value="P:protein N-linked glycosylation"/>
    <property type="evidence" value="ECO:0007669"/>
    <property type="project" value="TreeGrafter"/>
</dbReference>
<evidence type="ECO:0000256" key="5">
    <source>
        <dbReference type="ARBA" id="ARBA00022490"/>
    </source>
</evidence>
<dbReference type="Gene3D" id="3.60.20.10">
    <property type="entry name" value="Glutamine Phosphoribosylpyrophosphate, subunit 1, domain 1"/>
    <property type="match status" value="1"/>
</dbReference>
<evidence type="ECO:0000256" key="4">
    <source>
        <dbReference type="ARBA" id="ARBA00016090"/>
    </source>
</evidence>
<evidence type="ECO:0000259" key="12">
    <source>
        <dbReference type="PROSITE" id="PS51464"/>
    </source>
</evidence>
<evidence type="ECO:0000313" key="14">
    <source>
        <dbReference type="Proteomes" id="UP000483018"/>
    </source>
</evidence>
<feature type="active site" description="Nucleophile; for GATase activity" evidence="10">
    <location>
        <position position="2"/>
    </location>
</feature>
<dbReference type="GO" id="GO:0006047">
    <property type="term" value="P:UDP-N-acetylglucosamine metabolic process"/>
    <property type="evidence" value="ECO:0007669"/>
    <property type="project" value="TreeGrafter"/>
</dbReference>
<dbReference type="NCBIfam" id="TIGR01135">
    <property type="entry name" value="glmS"/>
    <property type="match status" value="1"/>
</dbReference>
<dbReference type="CDD" id="cd05009">
    <property type="entry name" value="SIS_GlmS_GlmD_2"/>
    <property type="match status" value="1"/>
</dbReference>
<dbReference type="InterPro" id="IPR035490">
    <property type="entry name" value="GlmS/FrlB_SIS"/>
</dbReference>
<dbReference type="GO" id="GO:0005829">
    <property type="term" value="C:cytosol"/>
    <property type="evidence" value="ECO:0007669"/>
    <property type="project" value="TreeGrafter"/>
</dbReference>
<feature type="domain" description="SIS" evidence="12">
    <location>
        <begin position="288"/>
        <end position="427"/>
    </location>
</feature>
<dbReference type="PROSITE" id="PS51464">
    <property type="entry name" value="SIS"/>
    <property type="match status" value="2"/>
</dbReference>
<dbReference type="Gene3D" id="3.40.50.10490">
    <property type="entry name" value="Glucose-6-phosphate isomerase like protein, domain 1"/>
    <property type="match status" value="2"/>
</dbReference>
<dbReference type="RefSeq" id="WP_158739482.1">
    <property type="nucleotide sequence ID" value="NZ_JAFBEP010000003.1"/>
</dbReference>
<dbReference type="OrthoDB" id="106547at2"/>
<feature type="domain" description="Glutamine amidotransferase type-2" evidence="11">
    <location>
        <begin position="2"/>
        <end position="219"/>
    </location>
</feature>
<proteinExistence type="inferred from homology"/>
<dbReference type="GO" id="GO:0005975">
    <property type="term" value="P:carbohydrate metabolic process"/>
    <property type="evidence" value="ECO:0007669"/>
    <property type="project" value="UniProtKB-UniRule"/>
</dbReference>
<dbReference type="InterPro" id="IPR017932">
    <property type="entry name" value="GATase_2_dom"/>
</dbReference>
<dbReference type="CDD" id="cd00714">
    <property type="entry name" value="GFAT"/>
    <property type="match status" value="1"/>
</dbReference>
<evidence type="ECO:0000256" key="1">
    <source>
        <dbReference type="ARBA" id="ARBA00001031"/>
    </source>
</evidence>
<dbReference type="Pfam" id="PF13522">
    <property type="entry name" value="GATase_6"/>
    <property type="match status" value="1"/>
</dbReference>
<dbReference type="SUPFAM" id="SSF56235">
    <property type="entry name" value="N-terminal nucleophile aminohydrolases (Ntn hydrolases)"/>
    <property type="match status" value="1"/>
</dbReference>
<dbReference type="AlphaFoldDB" id="A0A7C8HGW4"/>
<feature type="active site" description="For Fru-6P isomerization activity" evidence="10">
    <location>
        <position position="606"/>
    </location>
</feature>
<dbReference type="FunFam" id="3.40.50.10490:FF:000001">
    <property type="entry name" value="Glutamine--fructose-6-phosphate aminotransferase [isomerizing]"/>
    <property type="match status" value="1"/>
</dbReference>
<evidence type="ECO:0000256" key="10">
    <source>
        <dbReference type="HAMAP-Rule" id="MF_00164"/>
    </source>
</evidence>
<dbReference type="Pfam" id="PF01380">
    <property type="entry name" value="SIS"/>
    <property type="match status" value="2"/>
</dbReference>
<name>A0A7C8HGW4_9FIRM</name>
<comment type="function">
    <text evidence="10">Catalyzes the first step in hexosamine metabolism, converting fructose-6P into glucosamine-6P using glutamine as a nitrogen source.</text>
</comment>
<feature type="domain" description="SIS" evidence="12">
    <location>
        <begin position="460"/>
        <end position="601"/>
    </location>
</feature>
<reference evidence="13 14" key="1">
    <citation type="submission" date="2019-12" db="EMBL/GenBank/DDBJ databases">
        <title>Defluviitalea raffinosedens, isolated from a biogas fermenter, genome sequencing and characterization.</title>
        <authorList>
            <person name="Rettenmaier R."/>
            <person name="Schneider M."/>
            <person name="Neuhaus K."/>
            <person name="Liebl W."/>
            <person name="Zverlov V."/>
        </authorList>
    </citation>
    <scope>NUCLEOTIDE SEQUENCE [LARGE SCALE GENOMIC DNA]</scope>
    <source>
        <strain evidence="13 14">249c-K6</strain>
    </source>
</reference>
<evidence type="ECO:0000259" key="11">
    <source>
        <dbReference type="PROSITE" id="PS51278"/>
    </source>
</evidence>
<sequence>MCGIVGYIGDQEASPILIESLRKLEYRGYDSAGIAVYNGSSINIVKTKGRLKDLEEKLEGRTVKGTVGIGHTRWATHGAPSDENSHPHTNGDESITVVHNGIIENYMELKDELISHGYVFVSETDTEVAVHLIDYYYKHKEDPVDAVVKAMNKIEGSYALGVLFKDHPDLLIAVRKDSPLIVGLGKGENYIASDIPAVLQYTRDVYLLEDEEIAILTKEDVKIINKNKEQVNREVFKVTWDVAAAEKGGYDHFMLKEIFEQAKVVKDTLMPRLPENQNRVVLDEIKLSKDELDNINKIYIVACGTAYYAGLVGKYLIERITRVPVVAEVASEFRYRDPVIDENTLMIVISQSGETADTLAALRLAKQRGARVLGVVNVVGSSIAREADDILYTWAGPEIAVASTKAYSAQLAAMYLLTCHIALELGKMTEDEFVSLRDELYQLPRKVNRVLSKAEKIKRLADKYVHSKNVFYVGRGLDYMVSMEGSLKLKEIAYVHSEPYAAGELKHGPIALIEDATLVIGIVTQEDLYEKTVSNLKEIKARDGKVLAIAVKGNTEIEKVVDDVIYIPQTHWMFTSLLANIPQQLFAYYVSTALGHDVDKPRNLAKSVTVE</sequence>
<keyword evidence="7 10" id="KW-0808">Transferase</keyword>
<dbReference type="EMBL" id="WSLF01000002">
    <property type="protein sequence ID" value="KAE9636229.1"/>
    <property type="molecule type" value="Genomic_DNA"/>
</dbReference>
<gene>
    <name evidence="10 13" type="primary">glmS</name>
    <name evidence="13" type="ORF">GND95_03675</name>
</gene>
<dbReference type="InterPro" id="IPR029055">
    <property type="entry name" value="Ntn_hydrolases_N"/>
</dbReference>
<dbReference type="InterPro" id="IPR046348">
    <property type="entry name" value="SIS_dom_sf"/>
</dbReference>
<dbReference type="GO" id="GO:0004360">
    <property type="term" value="F:glutamine-fructose-6-phosphate transaminase (isomerizing) activity"/>
    <property type="evidence" value="ECO:0007669"/>
    <property type="project" value="UniProtKB-UniRule"/>
</dbReference>
<comment type="caution">
    <text evidence="13">The sequence shown here is derived from an EMBL/GenBank/DDBJ whole genome shotgun (WGS) entry which is preliminary data.</text>
</comment>
<evidence type="ECO:0000256" key="8">
    <source>
        <dbReference type="ARBA" id="ARBA00022737"/>
    </source>
</evidence>
<evidence type="ECO:0000256" key="9">
    <source>
        <dbReference type="ARBA" id="ARBA00022962"/>
    </source>
</evidence>
<accession>A0A7C8HGW4</accession>
<dbReference type="InterPro" id="IPR047084">
    <property type="entry name" value="GFAT_N"/>
</dbReference>
<dbReference type="FunFam" id="3.60.20.10:FF:000006">
    <property type="entry name" value="Glutamine--fructose-6-phosphate aminotransferase [isomerizing]"/>
    <property type="match status" value="1"/>
</dbReference>
<dbReference type="PROSITE" id="PS51278">
    <property type="entry name" value="GATASE_TYPE_2"/>
    <property type="match status" value="1"/>
</dbReference>